<proteinExistence type="predicted"/>
<evidence type="ECO:0000313" key="1">
    <source>
        <dbReference type="EMBL" id="MBC2592814.1"/>
    </source>
</evidence>
<name>A0A842HB61_9BACT</name>
<dbReference type="Proteomes" id="UP000546464">
    <property type="component" value="Unassembled WGS sequence"/>
</dbReference>
<dbReference type="EMBL" id="JACHVB010000011">
    <property type="protein sequence ID" value="MBC2592814.1"/>
    <property type="molecule type" value="Genomic_DNA"/>
</dbReference>
<accession>A0A842HB61</accession>
<organism evidence="1 2">
    <name type="scientific">Ruficoccus amylovorans</name>
    <dbReference type="NCBI Taxonomy" id="1804625"/>
    <lineage>
        <taxon>Bacteria</taxon>
        <taxon>Pseudomonadati</taxon>
        <taxon>Verrucomicrobiota</taxon>
        <taxon>Opitutia</taxon>
        <taxon>Puniceicoccales</taxon>
        <taxon>Cerasicoccaceae</taxon>
        <taxon>Ruficoccus</taxon>
    </lineage>
</organism>
<protein>
    <submittedName>
        <fullName evidence="1">Uncharacterized protein</fullName>
    </submittedName>
</protein>
<comment type="caution">
    <text evidence="1">The sequence shown here is derived from an EMBL/GenBank/DDBJ whole genome shotgun (WGS) entry which is preliminary data.</text>
</comment>
<sequence length="139" mass="15168">MGITGPDLPVYHTGKHDQDTLLDRCGSPVVASVDDEDVHRPETDFGMATVARRIVGELLAQDNIRLTAECLAVVTGVAYGGNSMTDIARKYGVTRATVSKRCVAISDALGLPPSRAQRKLTARAVYERRARDCHHRDDH</sequence>
<reference evidence="1 2" key="1">
    <citation type="submission" date="2020-07" db="EMBL/GenBank/DDBJ databases">
        <authorList>
            <person name="Feng X."/>
        </authorList>
    </citation>
    <scope>NUCLEOTIDE SEQUENCE [LARGE SCALE GENOMIC DNA]</scope>
    <source>
        <strain evidence="1 2">JCM31066</strain>
    </source>
</reference>
<keyword evidence="2" id="KW-1185">Reference proteome</keyword>
<dbReference type="RefSeq" id="WP_185673829.1">
    <property type="nucleotide sequence ID" value="NZ_JACHVB010000011.1"/>
</dbReference>
<evidence type="ECO:0000313" key="2">
    <source>
        <dbReference type="Proteomes" id="UP000546464"/>
    </source>
</evidence>
<dbReference type="AlphaFoldDB" id="A0A842HB61"/>
<gene>
    <name evidence="1" type="ORF">H5P28_00925</name>
</gene>